<dbReference type="InterPro" id="IPR036188">
    <property type="entry name" value="FAD/NAD-bd_sf"/>
</dbReference>
<dbReference type="GO" id="GO:0016614">
    <property type="term" value="F:oxidoreductase activity, acting on CH-OH group of donors"/>
    <property type="evidence" value="ECO:0007669"/>
    <property type="project" value="InterPro"/>
</dbReference>
<comment type="similarity">
    <text evidence="1">Belongs to the GMC oxidoreductase family.</text>
</comment>
<proteinExistence type="inferred from homology"/>
<dbReference type="GO" id="GO:0050660">
    <property type="term" value="F:flavin adenine dinucleotide binding"/>
    <property type="evidence" value="ECO:0007669"/>
    <property type="project" value="InterPro"/>
</dbReference>
<dbReference type="Pfam" id="PF00732">
    <property type="entry name" value="GMC_oxred_N"/>
    <property type="match status" value="1"/>
</dbReference>
<dbReference type="SUPFAM" id="SSF51905">
    <property type="entry name" value="FAD/NAD(P)-binding domain"/>
    <property type="match status" value="1"/>
</dbReference>
<evidence type="ECO:0000256" key="1">
    <source>
        <dbReference type="ARBA" id="ARBA00010790"/>
    </source>
</evidence>
<organism evidence="3">
    <name type="scientific">Scylla olivacea</name>
    <name type="common">Orange mud crab</name>
    <name type="synonym">Cancer olivacea</name>
    <dbReference type="NCBI Taxonomy" id="85551"/>
    <lineage>
        <taxon>Eukaryota</taxon>
        <taxon>Metazoa</taxon>
        <taxon>Ecdysozoa</taxon>
        <taxon>Arthropoda</taxon>
        <taxon>Crustacea</taxon>
        <taxon>Multicrustacea</taxon>
        <taxon>Malacostraca</taxon>
        <taxon>Eumalacostraca</taxon>
        <taxon>Eucarida</taxon>
        <taxon>Decapoda</taxon>
        <taxon>Pleocyemata</taxon>
        <taxon>Brachyura</taxon>
        <taxon>Eubrachyura</taxon>
        <taxon>Portunoidea</taxon>
        <taxon>Portunidae</taxon>
        <taxon>Portuninae</taxon>
        <taxon>Scylla</taxon>
    </lineage>
</organism>
<dbReference type="InterPro" id="IPR012132">
    <property type="entry name" value="GMC_OxRdtase"/>
</dbReference>
<dbReference type="Gene3D" id="3.50.50.60">
    <property type="entry name" value="FAD/NAD(P)-binding domain"/>
    <property type="match status" value="1"/>
</dbReference>
<evidence type="ECO:0000259" key="2">
    <source>
        <dbReference type="Pfam" id="PF00732"/>
    </source>
</evidence>
<dbReference type="PANTHER" id="PTHR11552">
    <property type="entry name" value="GLUCOSE-METHANOL-CHOLINE GMC OXIDOREDUCTASE"/>
    <property type="match status" value="1"/>
</dbReference>
<protein>
    <recommendedName>
        <fullName evidence="2">Glucose-methanol-choline oxidoreductase N-terminal domain-containing protein</fullName>
    </recommendedName>
</protein>
<reference evidence="3" key="1">
    <citation type="submission" date="2015-09" db="EMBL/GenBank/DDBJ databases">
        <title>Scylla olivacea transcriptome.</title>
        <authorList>
            <person name="Ikhwanuddin M."/>
        </authorList>
    </citation>
    <scope>NUCLEOTIDE SEQUENCE</scope>
</reference>
<dbReference type="AlphaFoldDB" id="A0A0P4VV48"/>
<dbReference type="InterPro" id="IPR000172">
    <property type="entry name" value="GMC_OxRdtase_N"/>
</dbReference>
<dbReference type="Gene3D" id="3.30.560.10">
    <property type="entry name" value="Glucose Oxidase, domain 3"/>
    <property type="match status" value="1"/>
</dbReference>
<evidence type="ECO:0000313" key="3">
    <source>
        <dbReference type="EMBL" id="JAI56628.1"/>
    </source>
</evidence>
<name>A0A0P4VV48_SCYOL</name>
<accession>A0A0P4VV48</accession>
<sequence length="103" mass="11399">MERSSADFHGRKGPLTVEAAPWTTRLAHTFLQAGLELGYPVLDVNAASQEGFMVPHGFLRRGGRCSNAKAFLRPASRRRNLHVALNTLVKKVLVQQCCILQKS</sequence>
<feature type="domain" description="Glucose-methanol-choline oxidoreductase N-terminal" evidence="2">
    <location>
        <begin position="13"/>
        <end position="95"/>
    </location>
</feature>
<dbReference type="EMBL" id="GDRN01149182">
    <property type="protein sequence ID" value="JAI56628.1"/>
    <property type="molecule type" value="Transcribed_RNA"/>
</dbReference>
<dbReference type="PANTHER" id="PTHR11552:SF227">
    <property type="entry name" value="GLUCOSE DEHYDROGENASE [FAD, QUINONE]-LIKE PROTEIN"/>
    <property type="match status" value="1"/>
</dbReference>